<dbReference type="EMBL" id="JAESVA010000002">
    <property type="protein sequence ID" value="MCB8879678.1"/>
    <property type="molecule type" value="Genomic_DNA"/>
</dbReference>
<proteinExistence type="predicted"/>
<sequence length="159" mass="17701">MPDQRYDSDVLAWGEHQADLLRRLSRGEPVNEAPDWTHVIEEIEEVGLSELRACRSLLARAMVHLVKLHLSPEAEAAGHWRAETAAFLAGARRSFAPSMRQRIDLDQLWQDALYEIRAEAAVGTALALPTACPWPLDVLISDRPDPRDVQAMIATTAEG</sequence>
<organism evidence="1 2">
    <name type="scientific">Acidisoma cellulosilyticum</name>
    <dbReference type="NCBI Taxonomy" id="2802395"/>
    <lineage>
        <taxon>Bacteria</taxon>
        <taxon>Pseudomonadati</taxon>
        <taxon>Pseudomonadota</taxon>
        <taxon>Alphaproteobacteria</taxon>
        <taxon>Acetobacterales</taxon>
        <taxon>Acidocellaceae</taxon>
        <taxon>Acidisoma</taxon>
    </lineage>
</organism>
<accession>A0A964E3B5</accession>
<comment type="caution">
    <text evidence="1">The sequence shown here is derived from an EMBL/GenBank/DDBJ whole genome shotgun (WGS) entry which is preliminary data.</text>
</comment>
<evidence type="ECO:0000313" key="2">
    <source>
        <dbReference type="Proteomes" id="UP000721844"/>
    </source>
</evidence>
<keyword evidence="2" id="KW-1185">Reference proteome</keyword>
<dbReference type="Gene3D" id="1.20.1220.20">
    <property type="entry name" value="Uncharcterised protein PF01724"/>
    <property type="match status" value="1"/>
</dbReference>
<name>A0A964E3B5_9PROT</name>
<dbReference type="RefSeq" id="WP_227306304.1">
    <property type="nucleotide sequence ID" value="NZ_JAESVA010000002.1"/>
</dbReference>
<evidence type="ECO:0000313" key="1">
    <source>
        <dbReference type="EMBL" id="MCB8879678.1"/>
    </source>
</evidence>
<protein>
    <submittedName>
        <fullName evidence="1">DUF29 domain-containing protein</fullName>
    </submittedName>
</protein>
<dbReference type="AlphaFoldDB" id="A0A964E3B5"/>
<dbReference type="Proteomes" id="UP000721844">
    <property type="component" value="Unassembled WGS sequence"/>
</dbReference>
<reference evidence="1 2" key="1">
    <citation type="journal article" date="2021" name="Microorganisms">
        <title>Acidisoma silvae sp. nov. and Acidisomacellulosilytica sp. nov., Two Acidophilic Bacteria Isolated from Decaying Wood, Hydrolyzing Cellulose and Producing Poly-3-hydroxybutyrate.</title>
        <authorList>
            <person name="Mieszkin S."/>
            <person name="Pouder E."/>
            <person name="Uroz S."/>
            <person name="Simon-Colin C."/>
            <person name="Alain K."/>
        </authorList>
    </citation>
    <scope>NUCLEOTIDE SEQUENCE [LARGE SCALE GENOMIC DNA]</scope>
    <source>
        <strain evidence="1 2">HW T5.17</strain>
    </source>
</reference>
<dbReference type="Pfam" id="PF01724">
    <property type="entry name" value="DUF29"/>
    <property type="match status" value="1"/>
</dbReference>
<gene>
    <name evidence="1" type="ORF">ACELLULO517_05495</name>
</gene>